<gene>
    <name evidence="1" type="ORF">AVEN_53299_1</name>
</gene>
<keyword evidence="2" id="KW-1185">Reference proteome</keyword>
<protein>
    <submittedName>
        <fullName evidence="1">Uncharacterized protein</fullName>
    </submittedName>
</protein>
<evidence type="ECO:0000313" key="1">
    <source>
        <dbReference type="EMBL" id="GBL76570.1"/>
    </source>
</evidence>
<accession>A0A4Y2AA47</accession>
<reference evidence="1 2" key="1">
    <citation type="journal article" date="2019" name="Sci. Rep.">
        <title>Orb-weaving spider Araneus ventricosus genome elucidates the spidroin gene catalogue.</title>
        <authorList>
            <person name="Kono N."/>
            <person name="Nakamura H."/>
            <person name="Ohtoshi R."/>
            <person name="Moran D.A.P."/>
            <person name="Shinohara A."/>
            <person name="Yoshida Y."/>
            <person name="Fujiwara M."/>
            <person name="Mori M."/>
            <person name="Tomita M."/>
            <person name="Arakawa K."/>
        </authorList>
    </citation>
    <scope>NUCLEOTIDE SEQUENCE [LARGE SCALE GENOMIC DNA]</scope>
</reference>
<name>A0A4Y2AA47_ARAVE</name>
<evidence type="ECO:0000313" key="2">
    <source>
        <dbReference type="Proteomes" id="UP000499080"/>
    </source>
</evidence>
<organism evidence="1 2">
    <name type="scientific">Araneus ventricosus</name>
    <name type="common">Orbweaver spider</name>
    <name type="synonym">Epeira ventricosa</name>
    <dbReference type="NCBI Taxonomy" id="182803"/>
    <lineage>
        <taxon>Eukaryota</taxon>
        <taxon>Metazoa</taxon>
        <taxon>Ecdysozoa</taxon>
        <taxon>Arthropoda</taxon>
        <taxon>Chelicerata</taxon>
        <taxon>Arachnida</taxon>
        <taxon>Araneae</taxon>
        <taxon>Araneomorphae</taxon>
        <taxon>Entelegynae</taxon>
        <taxon>Araneoidea</taxon>
        <taxon>Araneidae</taxon>
        <taxon>Araneus</taxon>
    </lineage>
</organism>
<sequence>MSSQNTLVGTRIRRREKTVLTAMAVFARGNFEQQRCVCAMKHQLSSARTHQIFHPNYWISSLCLRFSYFYYV</sequence>
<dbReference type="Proteomes" id="UP000499080">
    <property type="component" value="Unassembled WGS sequence"/>
</dbReference>
<dbReference type="AlphaFoldDB" id="A0A4Y2AA47"/>
<proteinExistence type="predicted"/>
<comment type="caution">
    <text evidence="1">The sequence shown here is derived from an EMBL/GenBank/DDBJ whole genome shotgun (WGS) entry which is preliminary data.</text>
</comment>
<dbReference type="EMBL" id="BGPR01000010">
    <property type="protein sequence ID" value="GBL76570.1"/>
    <property type="molecule type" value="Genomic_DNA"/>
</dbReference>